<gene>
    <name evidence="3" type="ORF">CUN85_07475</name>
</gene>
<keyword evidence="4" id="KW-1185">Reference proteome</keyword>
<feature type="transmembrane region" description="Helical" evidence="1">
    <location>
        <begin position="189"/>
        <end position="210"/>
    </location>
</feature>
<comment type="caution">
    <text evidence="3">The sequence shown here is derived from an EMBL/GenBank/DDBJ whole genome shotgun (WGS) entry which is preliminary data.</text>
</comment>
<feature type="domain" description="DUF8173" evidence="2">
    <location>
        <begin position="193"/>
        <end position="326"/>
    </location>
</feature>
<evidence type="ECO:0000259" key="2">
    <source>
        <dbReference type="Pfam" id="PF26514"/>
    </source>
</evidence>
<feature type="transmembrane region" description="Helical" evidence="1">
    <location>
        <begin position="230"/>
        <end position="253"/>
    </location>
</feature>
<keyword evidence="1" id="KW-0472">Membrane</keyword>
<dbReference type="Proteomes" id="UP000297295">
    <property type="component" value="Unassembled WGS sequence"/>
</dbReference>
<accession>A0A4E0QRN7</accession>
<sequence length="336" mass="35544">MIIDGVIEDDLYVAGNNIIITGTVMGDVIAAGGRVEFRGNITQDLTVMAGDIIITGSVGDDIRVAAGTLDMQGEVRDDLIIASGDALVASRSTIGGELSFRSGHMQMLGSVAGDAMGSGGEITVGGQIDGHADLEAGELTILPAAGIGGNLRYMSPERATIPEGTVGGDVEFIQGVEGDADEGIGVFSVIWWLFQYVVLTIIGLVVIAIWPKKMNALAERTRTSPVKAFLTGLGLMLGAWILAALLLITLVGIPIGVLIILLILAVLYFARVITGLWIGKYIFAKIGHESKHWHELVLGVLILLLLSDLPLVGWLVYLVATFIPLGNYYYGTKNTL</sequence>
<evidence type="ECO:0000313" key="4">
    <source>
        <dbReference type="Proteomes" id="UP000297295"/>
    </source>
</evidence>
<keyword evidence="1" id="KW-0812">Transmembrane</keyword>
<protein>
    <recommendedName>
        <fullName evidence="2">DUF8173 domain-containing protein</fullName>
    </recommendedName>
</protein>
<feature type="transmembrane region" description="Helical" evidence="1">
    <location>
        <begin position="259"/>
        <end position="284"/>
    </location>
</feature>
<dbReference type="InterPro" id="IPR058486">
    <property type="entry name" value="DUF8173"/>
</dbReference>
<feature type="transmembrane region" description="Helical" evidence="1">
    <location>
        <begin position="296"/>
        <end position="320"/>
    </location>
</feature>
<organism evidence="3 4">
    <name type="scientific">Methanolobus halotolerans</name>
    <dbReference type="NCBI Taxonomy" id="2052935"/>
    <lineage>
        <taxon>Archaea</taxon>
        <taxon>Methanobacteriati</taxon>
        <taxon>Methanobacteriota</taxon>
        <taxon>Stenosarchaea group</taxon>
        <taxon>Methanomicrobia</taxon>
        <taxon>Methanosarcinales</taxon>
        <taxon>Methanosarcinaceae</taxon>
        <taxon>Methanolobus</taxon>
    </lineage>
</organism>
<dbReference type="Pfam" id="PF26514">
    <property type="entry name" value="DUF8173"/>
    <property type="match status" value="1"/>
</dbReference>
<dbReference type="EMBL" id="PGGK01000006">
    <property type="protein sequence ID" value="TGC09196.1"/>
    <property type="molecule type" value="Genomic_DNA"/>
</dbReference>
<evidence type="ECO:0000256" key="1">
    <source>
        <dbReference type="SAM" id="Phobius"/>
    </source>
</evidence>
<proteinExistence type="predicted"/>
<evidence type="ECO:0000313" key="3">
    <source>
        <dbReference type="EMBL" id="TGC09196.1"/>
    </source>
</evidence>
<name>A0A4E0QRN7_9EURY</name>
<reference evidence="3 4" key="1">
    <citation type="submission" date="2017-11" db="EMBL/GenBank/DDBJ databases">
        <title>Isolation and Characterization of Methanogenic Archaea from Saline Meromictic Lake at Siberia.</title>
        <authorList>
            <person name="Shen Y."/>
            <person name="Huang H.-H."/>
            <person name="Lai M.-C."/>
            <person name="Chen S.-C."/>
        </authorList>
    </citation>
    <scope>NUCLEOTIDE SEQUENCE [LARGE SCALE GENOMIC DNA]</scope>
    <source>
        <strain evidence="3 4">SY-01</strain>
    </source>
</reference>
<keyword evidence="1" id="KW-1133">Transmembrane helix</keyword>
<dbReference type="AlphaFoldDB" id="A0A4E0QRN7"/>